<comment type="caution">
    <text evidence="9">The sequence shown here is derived from an EMBL/GenBank/DDBJ whole genome shotgun (WGS) entry which is preliminary data.</text>
</comment>
<keyword evidence="4" id="KW-0677">Repeat</keyword>
<evidence type="ECO:0000256" key="3">
    <source>
        <dbReference type="ARBA" id="ARBA00022673"/>
    </source>
</evidence>
<dbReference type="EMBL" id="NMUH01000675">
    <property type="protein sequence ID" value="MQL83127.1"/>
    <property type="molecule type" value="Genomic_DNA"/>
</dbReference>
<keyword evidence="6" id="KW-0406">Ion transport</keyword>
<dbReference type="Gene3D" id="1.10.287.70">
    <property type="match status" value="1"/>
</dbReference>
<evidence type="ECO:0000313" key="10">
    <source>
        <dbReference type="Proteomes" id="UP000652761"/>
    </source>
</evidence>
<keyword evidence="2" id="KW-0109">Calcium transport</keyword>
<evidence type="ECO:0000256" key="1">
    <source>
        <dbReference type="ARBA" id="ARBA00022448"/>
    </source>
</evidence>
<keyword evidence="5" id="KW-0106">Calcium</keyword>
<gene>
    <name evidence="9" type="ORF">Taro_015617</name>
</gene>
<dbReference type="InterPro" id="IPR044581">
    <property type="entry name" value="TPC1_plant"/>
</dbReference>
<evidence type="ECO:0000256" key="5">
    <source>
        <dbReference type="ARBA" id="ARBA00022837"/>
    </source>
</evidence>
<dbReference type="OrthoDB" id="416585at2759"/>
<dbReference type="GO" id="GO:0005245">
    <property type="term" value="F:voltage-gated calcium channel activity"/>
    <property type="evidence" value="ECO:0007669"/>
    <property type="project" value="InterPro"/>
</dbReference>
<keyword evidence="8" id="KW-1133">Transmembrane helix</keyword>
<evidence type="ECO:0000256" key="6">
    <source>
        <dbReference type="ARBA" id="ARBA00023065"/>
    </source>
</evidence>
<accession>A0A843ULA7</accession>
<evidence type="ECO:0000256" key="8">
    <source>
        <dbReference type="SAM" id="Phobius"/>
    </source>
</evidence>
<evidence type="ECO:0000256" key="7">
    <source>
        <dbReference type="ARBA" id="ARBA00023303"/>
    </source>
</evidence>
<sequence length="157" mass="18033">MTLCSCWSEFQIYLLLKHPSRRQFRGPRLQGTSSLWRSSGLIERDEIKEEAQPLQVEEPSYKDLTGTSWTLAYFISFYLLTVLLLLNLVLAFVLEAFFAEMELETGNEPEEGKVTPEGSNRRRLVGFKSRSRNVDILLHHMLSAELSETQSSKQSSD</sequence>
<feature type="transmembrane region" description="Helical" evidence="8">
    <location>
        <begin position="71"/>
        <end position="94"/>
    </location>
</feature>
<keyword evidence="7" id="KW-0407">Ion channel</keyword>
<protein>
    <submittedName>
        <fullName evidence="9">Uncharacterized protein</fullName>
    </submittedName>
</protein>
<evidence type="ECO:0000256" key="4">
    <source>
        <dbReference type="ARBA" id="ARBA00022737"/>
    </source>
</evidence>
<keyword evidence="8" id="KW-0812">Transmembrane</keyword>
<evidence type="ECO:0000313" key="9">
    <source>
        <dbReference type="EMBL" id="MQL83127.1"/>
    </source>
</evidence>
<proteinExistence type="predicted"/>
<organism evidence="9 10">
    <name type="scientific">Colocasia esculenta</name>
    <name type="common">Wild taro</name>
    <name type="synonym">Arum esculentum</name>
    <dbReference type="NCBI Taxonomy" id="4460"/>
    <lineage>
        <taxon>Eukaryota</taxon>
        <taxon>Viridiplantae</taxon>
        <taxon>Streptophyta</taxon>
        <taxon>Embryophyta</taxon>
        <taxon>Tracheophyta</taxon>
        <taxon>Spermatophyta</taxon>
        <taxon>Magnoliopsida</taxon>
        <taxon>Liliopsida</taxon>
        <taxon>Araceae</taxon>
        <taxon>Aroideae</taxon>
        <taxon>Colocasieae</taxon>
        <taxon>Colocasia</taxon>
    </lineage>
</organism>
<keyword evidence="10" id="KW-1185">Reference proteome</keyword>
<reference evidence="9" key="1">
    <citation type="submission" date="2017-07" db="EMBL/GenBank/DDBJ databases">
        <title>Taro Niue Genome Assembly and Annotation.</title>
        <authorList>
            <person name="Atibalentja N."/>
            <person name="Keating K."/>
            <person name="Fields C.J."/>
        </authorList>
    </citation>
    <scope>NUCLEOTIDE SEQUENCE</scope>
    <source>
        <strain evidence="9">Niue_2</strain>
        <tissue evidence="9">Leaf</tissue>
    </source>
</reference>
<keyword evidence="1" id="KW-0813">Transport</keyword>
<dbReference type="AlphaFoldDB" id="A0A843ULA7"/>
<keyword evidence="8" id="KW-0472">Membrane</keyword>
<dbReference type="GO" id="GO:0005774">
    <property type="term" value="C:vacuolar membrane"/>
    <property type="evidence" value="ECO:0007669"/>
    <property type="project" value="TreeGrafter"/>
</dbReference>
<evidence type="ECO:0000256" key="2">
    <source>
        <dbReference type="ARBA" id="ARBA00022568"/>
    </source>
</evidence>
<name>A0A843ULA7_COLES</name>
<dbReference type="Proteomes" id="UP000652761">
    <property type="component" value="Unassembled WGS sequence"/>
</dbReference>
<dbReference type="PANTHER" id="PTHR46988:SF2">
    <property type="entry name" value="TWO PORE CALCIUM CHANNEL PROTEIN 1"/>
    <property type="match status" value="1"/>
</dbReference>
<dbReference type="PANTHER" id="PTHR46988">
    <property type="entry name" value="TWO PORE CALCIUM CHANNEL PROTEIN 1"/>
    <property type="match status" value="1"/>
</dbReference>
<keyword evidence="3" id="KW-0107">Calcium channel</keyword>
<dbReference type="GO" id="GO:0000325">
    <property type="term" value="C:plant-type vacuole"/>
    <property type="evidence" value="ECO:0007669"/>
    <property type="project" value="TreeGrafter"/>
</dbReference>